<dbReference type="Gene3D" id="3.20.190.10">
    <property type="entry name" value="MutM-like, N-terminal"/>
    <property type="match status" value="1"/>
</dbReference>
<keyword evidence="9" id="KW-0234">DNA repair</keyword>
<gene>
    <name evidence="18" type="ORF">PU560_09555</name>
</gene>
<dbReference type="PROSITE" id="PS51066">
    <property type="entry name" value="ZF_FPG_2"/>
    <property type="match status" value="1"/>
</dbReference>
<evidence type="ECO:0000259" key="17">
    <source>
        <dbReference type="PROSITE" id="PS51068"/>
    </source>
</evidence>
<comment type="catalytic activity">
    <reaction evidence="13">
        <text>2'-deoxyribonucleotide-(2'-deoxyribose 5'-phosphate)-2'-deoxyribonucleotide-DNA = a 3'-end 2'-deoxyribonucleotide-(2,3-dehydro-2,3-deoxyribose 5'-phosphate)-DNA + a 5'-end 5'-phospho-2'-deoxyribonucleoside-DNA + H(+)</text>
        <dbReference type="Rhea" id="RHEA:66592"/>
        <dbReference type="Rhea" id="RHEA-COMP:13180"/>
        <dbReference type="Rhea" id="RHEA-COMP:16897"/>
        <dbReference type="Rhea" id="RHEA-COMP:17067"/>
        <dbReference type="ChEBI" id="CHEBI:15378"/>
        <dbReference type="ChEBI" id="CHEBI:136412"/>
        <dbReference type="ChEBI" id="CHEBI:157695"/>
        <dbReference type="ChEBI" id="CHEBI:167181"/>
        <dbReference type="EC" id="4.2.99.18"/>
    </reaction>
</comment>
<dbReference type="InterPro" id="IPR015886">
    <property type="entry name" value="H2TH_FPG"/>
</dbReference>
<dbReference type="InterPro" id="IPR010979">
    <property type="entry name" value="Ribosomal_uS13-like_H2TH"/>
</dbReference>
<evidence type="ECO:0000259" key="16">
    <source>
        <dbReference type="PROSITE" id="PS51066"/>
    </source>
</evidence>
<keyword evidence="4" id="KW-0227">DNA damage</keyword>
<dbReference type="SMART" id="SM00898">
    <property type="entry name" value="Fapy_DNA_glyco"/>
    <property type="match status" value="1"/>
</dbReference>
<evidence type="ECO:0000256" key="12">
    <source>
        <dbReference type="ARBA" id="ARBA00023295"/>
    </source>
</evidence>
<keyword evidence="19" id="KW-1185">Reference proteome</keyword>
<dbReference type="PANTHER" id="PTHR42697:SF1">
    <property type="entry name" value="ENDONUCLEASE 8"/>
    <property type="match status" value="1"/>
</dbReference>
<feature type="region of interest" description="Disordered" evidence="15">
    <location>
        <begin position="208"/>
        <end position="233"/>
    </location>
</feature>
<evidence type="ECO:0000256" key="11">
    <source>
        <dbReference type="ARBA" id="ARBA00023268"/>
    </source>
</evidence>
<name>A0ABT5TZM2_9MICO</name>
<evidence type="ECO:0000256" key="7">
    <source>
        <dbReference type="ARBA" id="ARBA00022833"/>
    </source>
</evidence>
<keyword evidence="6" id="KW-0378">Hydrolase</keyword>
<accession>A0ABT5TZM2</accession>
<comment type="caution">
    <text evidence="18">The sequence shown here is derived from an EMBL/GenBank/DDBJ whole genome shotgun (WGS) entry which is preliminary data.</text>
</comment>
<dbReference type="InterPro" id="IPR015887">
    <property type="entry name" value="DNA_glyclase_Znf_dom_DNA_BS"/>
</dbReference>
<comment type="similarity">
    <text evidence="1">Belongs to the FPG family.</text>
</comment>
<dbReference type="PROSITE" id="PS01242">
    <property type="entry name" value="ZF_FPG_1"/>
    <property type="match status" value="1"/>
</dbReference>
<protein>
    <recommendedName>
        <fullName evidence="2">DNA-(apurinic or apyrimidinic site) lyase</fullName>
        <ecNumber evidence="2">4.2.99.18</ecNumber>
    </recommendedName>
</protein>
<dbReference type="SUPFAM" id="SSF57716">
    <property type="entry name" value="Glucocorticoid receptor-like (DNA-binding domain)"/>
    <property type="match status" value="1"/>
</dbReference>
<dbReference type="EMBL" id="JARACI010000958">
    <property type="protein sequence ID" value="MDD9206709.1"/>
    <property type="molecule type" value="Genomic_DNA"/>
</dbReference>
<evidence type="ECO:0000256" key="15">
    <source>
        <dbReference type="SAM" id="MobiDB-lite"/>
    </source>
</evidence>
<evidence type="ECO:0000256" key="1">
    <source>
        <dbReference type="ARBA" id="ARBA00009409"/>
    </source>
</evidence>
<proteinExistence type="inferred from homology"/>
<dbReference type="InterPro" id="IPR012319">
    <property type="entry name" value="FPG_cat"/>
</dbReference>
<dbReference type="EC" id="4.2.99.18" evidence="2"/>
<sequence>MPEGDILVRVARRLDAALVGQILVRGQLRWPTLGGTDLAGAVVVGNLTHGKHLLTRLADGRTLHTHLRMDGSWRVVRSADLAPGGPSRADRSPWVRAVLATPRWTCLGLRLGMMELVPTRDEPRLLAHLGPDVLAPDLDLAQAGARLRAEGTRPVGEVLLDQTVLAGLGTIYMAESLWAARVWPWTPAQDVPDAEGLVRRARQLMQRSIDASSPTATGDRRRTTAVHQRDRRPCPRCGTVVARATIGRPSVDRPVYWCPDCQRRPAAGT</sequence>
<reference evidence="18" key="1">
    <citation type="submission" date="2023-02" db="EMBL/GenBank/DDBJ databases">
        <title>Georgenia sp.10Sc9-8, isolated from a soil sample collected from the Taklamakan desert.</title>
        <authorList>
            <person name="Liu S."/>
        </authorList>
    </citation>
    <scope>NUCLEOTIDE SEQUENCE</scope>
    <source>
        <strain evidence="18">10Sc9-8</strain>
    </source>
</reference>
<dbReference type="Pfam" id="PF01149">
    <property type="entry name" value="Fapy_DNA_glyco"/>
    <property type="match status" value="1"/>
</dbReference>
<feature type="domain" description="Formamidopyrimidine-DNA glycosylase catalytic" evidence="17">
    <location>
        <begin position="2"/>
        <end position="156"/>
    </location>
</feature>
<dbReference type="Gene3D" id="1.10.8.50">
    <property type="match status" value="1"/>
</dbReference>
<dbReference type="Proteomes" id="UP001165561">
    <property type="component" value="Unassembled WGS sequence"/>
</dbReference>
<evidence type="ECO:0000313" key="18">
    <source>
        <dbReference type="EMBL" id="MDD9206709.1"/>
    </source>
</evidence>
<dbReference type="PROSITE" id="PS51068">
    <property type="entry name" value="FPG_CAT"/>
    <property type="match status" value="1"/>
</dbReference>
<feature type="compositionally biased region" description="Basic and acidic residues" evidence="15">
    <location>
        <begin position="218"/>
        <end position="233"/>
    </location>
</feature>
<keyword evidence="3" id="KW-0479">Metal-binding</keyword>
<evidence type="ECO:0000256" key="13">
    <source>
        <dbReference type="ARBA" id="ARBA00044632"/>
    </source>
</evidence>
<keyword evidence="8" id="KW-0238">DNA-binding</keyword>
<evidence type="ECO:0000256" key="14">
    <source>
        <dbReference type="PROSITE-ProRule" id="PRU00391"/>
    </source>
</evidence>
<evidence type="ECO:0000256" key="8">
    <source>
        <dbReference type="ARBA" id="ARBA00023125"/>
    </source>
</evidence>
<keyword evidence="11" id="KW-0511">Multifunctional enzyme</keyword>
<dbReference type="InterPro" id="IPR044090">
    <property type="entry name" value="Nei2_N"/>
</dbReference>
<keyword evidence="12" id="KW-0326">Glycosidase</keyword>
<evidence type="ECO:0000256" key="6">
    <source>
        <dbReference type="ARBA" id="ARBA00022801"/>
    </source>
</evidence>
<keyword evidence="5 14" id="KW-0863">Zinc-finger</keyword>
<feature type="domain" description="FPG-type" evidence="16">
    <location>
        <begin position="225"/>
        <end position="263"/>
    </location>
</feature>
<evidence type="ECO:0000313" key="19">
    <source>
        <dbReference type="Proteomes" id="UP001165561"/>
    </source>
</evidence>
<evidence type="ECO:0000256" key="9">
    <source>
        <dbReference type="ARBA" id="ARBA00023204"/>
    </source>
</evidence>
<evidence type="ECO:0000256" key="2">
    <source>
        <dbReference type="ARBA" id="ARBA00012720"/>
    </source>
</evidence>
<dbReference type="PANTHER" id="PTHR42697">
    <property type="entry name" value="ENDONUCLEASE 8"/>
    <property type="match status" value="1"/>
</dbReference>
<keyword evidence="7" id="KW-0862">Zinc</keyword>
<evidence type="ECO:0000256" key="4">
    <source>
        <dbReference type="ARBA" id="ARBA00022763"/>
    </source>
</evidence>
<evidence type="ECO:0000256" key="5">
    <source>
        <dbReference type="ARBA" id="ARBA00022771"/>
    </source>
</evidence>
<dbReference type="SUPFAM" id="SSF81624">
    <property type="entry name" value="N-terminal domain of MutM-like DNA repair proteins"/>
    <property type="match status" value="1"/>
</dbReference>
<evidence type="ECO:0000256" key="3">
    <source>
        <dbReference type="ARBA" id="ARBA00022723"/>
    </source>
</evidence>
<organism evidence="18 19">
    <name type="scientific">Georgenia halotolerans</name>
    <dbReference type="NCBI Taxonomy" id="3028317"/>
    <lineage>
        <taxon>Bacteria</taxon>
        <taxon>Bacillati</taxon>
        <taxon>Actinomycetota</taxon>
        <taxon>Actinomycetes</taxon>
        <taxon>Micrococcales</taxon>
        <taxon>Bogoriellaceae</taxon>
        <taxon>Georgenia</taxon>
    </lineage>
</organism>
<dbReference type="InterPro" id="IPR035937">
    <property type="entry name" value="FPG_N"/>
</dbReference>
<dbReference type="SUPFAM" id="SSF46946">
    <property type="entry name" value="S13-like H2TH domain"/>
    <property type="match status" value="1"/>
</dbReference>
<dbReference type="InterPro" id="IPR000214">
    <property type="entry name" value="Znf_DNA_glyclase/AP_lyase"/>
</dbReference>
<dbReference type="CDD" id="cd08971">
    <property type="entry name" value="AcNei2_N"/>
    <property type="match status" value="1"/>
</dbReference>
<evidence type="ECO:0000256" key="10">
    <source>
        <dbReference type="ARBA" id="ARBA00023239"/>
    </source>
</evidence>
<dbReference type="SMART" id="SM01232">
    <property type="entry name" value="H2TH"/>
    <property type="match status" value="1"/>
</dbReference>
<dbReference type="Pfam" id="PF06831">
    <property type="entry name" value="H2TH"/>
    <property type="match status" value="1"/>
</dbReference>
<keyword evidence="10" id="KW-0456">Lyase</keyword>